<dbReference type="InterPro" id="IPR013783">
    <property type="entry name" value="Ig-like_fold"/>
</dbReference>
<dbReference type="CTD" id="20246617"/>
<dbReference type="SMART" id="SM01217">
    <property type="entry name" value="Fn3_like"/>
    <property type="match status" value="1"/>
</dbReference>
<accession>V4ADV1</accession>
<feature type="domain" description="Fibronectin type III-like" evidence="5">
    <location>
        <begin position="647"/>
        <end position="716"/>
    </location>
</feature>
<dbReference type="InterPro" id="IPR026891">
    <property type="entry name" value="Fn3-like"/>
</dbReference>
<dbReference type="Pfam" id="PF00933">
    <property type="entry name" value="Glyco_hydro_3"/>
    <property type="match status" value="1"/>
</dbReference>
<dbReference type="KEGG" id="lgi:LOTGIDRAFT_216125"/>
<dbReference type="OrthoDB" id="47059at2759"/>
<dbReference type="InterPro" id="IPR036962">
    <property type="entry name" value="Glyco_hydro_3_N_sf"/>
</dbReference>
<dbReference type="AlphaFoldDB" id="V4ADV1"/>
<evidence type="ECO:0000313" key="7">
    <source>
        <dbReference type="Proteomes" id="UP000030746"/>
    </source>
</evidence>
<dbReference type="SUPFAM" id="SSF51445">
    <property type="entry name" value="(Trans)glycosidases"/>
    <property type="match status" value="1"/>
</dbReference>
<dbReference type="InterPro" id="IPR017853">
    <property type="entry name" value="GH"/>
</dbReference>
<dbReference type="SUPFAM" id="SSF52279">
    <property type="entry name" value="Beta-D-glucan exohydrolase, C-terminal domain"/>
    <property type="match status" value="1"/>
</dbReference>
<evidence type="ECO:0000256" key="2">
    <source>
        <dbReference type="ARBA" id="ARBA00022801"/>
    </source>
</evidence>
<dbReference type="PANTHER" id="PTHR42721">
    <property type="entry name" value="SUGAR HYDROLASE-RELATED"/>
    <property type="match status" value="1"/>
</dbReference>
<protein>
    <recommendedName>
        <fullName evidence="5">Fibronectin type III-like domain-containing protein</fullName>
    </recommendedName>
</protein>
<dbReference type="GO" id="GO:0046556">
    <property type="term" value="F:alpha-L-arabinofuranosidase activity"/>
    <property type="evidence" value="ECO:0007669"/>
    <property type="project" value="TreeGrafter"/>
</dbReference>
<dbReference type="InterPro" id="IPR036881">
    <property type="entry name" value="Glyco_hydro_3_C_sf"/>
</dbReference>
<evidence type="ECO:0000256" key="3">
    <source>
        <dbReference type="ARBA" id="ARBA00023295"/>
    </source>
</evidence>
<dbReference type="Pfam" id="PF01915">
    <property type="entry name" value="Glyco_hydro_3_C"/>
    <property type="match status" value="1"/>
</dbReference>
<sequence>MKIPWFLCLVVFLFTETLLAIYPFQNVSLSFEERTDDLVQRLTLDEIVVLMTKGGGGKYGGPQPAIPRLGIKKFQWDSECLRGDGYAGNATSFPQAIGLAASFSTGIIQRVADATSIEVRGKHNDFVKHGNWSDHTGLGCFSPVINIMRHPLWGRNQETYGEDPYLSGILARSFIKGLTGNHPRYIRTSSTCKHFDAYGGPENKPVSRQTFDAKVSERDLRTTFLPQFQHCVDGGAYGLMCSYNSVNGVPNCANSHFMTDILRKDWGFNGYIISDAGALEFMLFFHKGYFNTTLQAAVGSVKAGLNLELGPGGYKQHVFDQISEGLKKGLLSEQLVRERVRPLMYTRMKLGDFDPIQMNPYNYLNTSVIQSQKHQDISILAAVQSFVLLKNDGLLPLTEMIGTLAVVGPMSNNPTQLLGDYSANVDERFISTPLKGLSTLGKEVNHADGCNMTSCLQYDKTEIITAVKSADLTIVCLGTGQALETENVDRTNLSLPGKQQDLLKDVIKHTKGRILVLIFSGGPLDINQAVESNKVSAIFQCFFPAQSTGIALYRSIKLVSPVDNPGARLPYTWYHDMSQVPNMTDYTMTEKTYRYFTGKPLFPFGYGLSYSSFKYSNLEIDPPSITSGSNVTVSFIVVNTGQYDGDEVCQMYISWLNSTVITPHYQLVGFKRVHLTHDQPVKVVLYISSQQMAVWIDNKGFIVQPGIIKVYVGGQSPGHQTSITSNELVGQFTIT</sequence>
<organism evidence="6 7">
    <name type="scientific">Lottia gigantea</name>
    <name type="common">Giant owl limpet</name>
    <dbReference type="NCBI Taxonomy" id="225164"/>
    <lineage>
        <taxon>Eukaryota</taxon>
        <taxon>Metazoa</taxon>
        <taxon>Spiralia</taxon>
        <taxon>Lophotrochozoa</taxon>
        <taxon>Mollusca</taxon>
        <taxon>Gastropoda</taxon>
        <taxon>Patellogastropoda</taxon>
        <taxon>Lottioidea</taxon>
        <taxon>Lottiidae</taxon>
        <taxon>Lottia</taxon>
    </lineage>
</organism>
<reference evidence="6 7" key="1">
    <citation type="journal article" date="2013" name="Nature">
        <title>Insights into bilaterian evolution from three spiralian genomes.</title>
        <authorList>
            <person name="Simakov O."/>
            <person name="Marletaz F."/>
            <person name="Cho S.J."/>
            <person name="Edsinger-Gonzales E."/>
            <person name="Havlak P."/>
            <person name="Hellsten U."/>
            <person name="Kuo D.H."/>
            <person name="Larsson T."/>
            <person name="Lv J."/>
            <person name="Arendt D."/>
            <person name="Savage R."/>
            <person name="Osoegawa K."/>
            <person name="de Jong P."/>
            <person name="Grimwood J."/>
            <person name="Chapman J.A."/>
            <person name="Shapiro H."/>
            <person name="Aerts A."/>
            <person name="Otillar R.P."/>
            <person name="Terry A.Y."/>
            <person name="Boore J.L."/>
            <person name="Grigoriev I.V."/>
            <person name="Lindberg D.R."/>
            <person name="Seaver E.C."/>
            <person name="Weisblat D.A."/>
            <person name="Putnam N.H."/>
            <person name="Rokhsar D.S."/>
        </authorList>
    </citation>
    <scope>NUCLEOTIDE SEQUENCE [LARGE SCALE GENOMIC DNA]</scope>
</reference>
<dbReference type="Gene3D" id="3.20.20.300">
    <property type="entry name" value="Glycoside hydrolase, family 3, N-terminal domain"/>
    <property type="match status" value="1"/>
</dbReference>
<keyword evidence="1 4" id="KW-0732">Signal</keyword>
<feature type="chain" id="PRO_5004718545" description="Fibronectin type III-like domain-containing protein" evidence="4">
    <location>
        <begin position="21"/>
        <end position="735"/>
    </location>
</feature>
<dbReference type="HOGENOM" id="CLU_004542_5_3_1"/>
<dbReference type="GO" id="GO:0009044">
    <property type="term" value="F:xylan 1,4-beta-xylosidase activity"/>
    <property type="evidence" value="ECO:0007669"/>
    <property type="project" value="InterPro"/>
</dbReference>
<dbReference type="Proteomes" id="UP000030746">
    <property type="component" value="Unassembled WGS sequence"/>
</dbReference>
<evidence type="ECO:0000256" key="4">
    <source>
        <dbReference type="SAM" id="SignalP"/>
    </source>
</evidence>
<dbReference type="Gene3D" id="3.40.50.1700">
    <property type="entry name" value="Glycoside hydrolase family 3 C-terminal domain"/>
    <property type="match status" value="1"/>
</dbReference>
<dbReference type="InterPro" id="IPR044993">
    <property type="entry name" value="BXL"/>
</dbReference>
<gene>
    <name evidence="6" type="ORF">LOTGIDRAFT_216125</name>
</gene>
<dbReference type="InterPro" id="IPR002772">
    <property type="entry name" value="Glyco_hydro_3_C"/>
</dbReference>
<keyword evidence="2" id="KW-0378">Hydrolase</keyword>
<dbReference type="RefSeq" id="XP_009056004.1">
    <property type="nucleotide sequence ID" value="XM_009057756.1"/>
</dbReference>
<dbReference type="PANTHER" id="PTHR42721:SF42">
    <property type="entry name" value="FIBRONECTIN TYPE III-LIKE DOMAIN-CONTAINING PROTEIN"/>
    <property type="match status" value="1"/>
</dbReference>
<dbReference type="PRINTS" id="PR00133">
    <property type="entry name" value="GLHYDRLASE3"/>
</dbReference>
<dbReference type="Pfam" id="PF14310">
    <property type="entry name" value="Fn3-like"/>
    <property type="match status" value="1"/>
</dbReference>
<feature type="signal peptide" evidence="4">
    <location>
        <begin position="1"/>
        <end position="20"/>
    </location>
</feature>
<dbReference type="InterPro" id="IPR001764">
    <property type="entry name" value="Glyco_hydro_3_N"/>
</dbReference>
<dbReference type="OMA" id="GLPNYQV"/>
<dbReference type="GO" id="GO:0045493">
    <property type="term" value="P:xylan catabolic process"/>
    <property type="evidence" value="ECO:0007669"/>
    <property type="project" value="InterPro"/>
</dbReference>
<keyword evidence="7" id="KW-1185">Reference proteome</keyword>
<evidence type="ECO:0000313" key="6">
    <source>
        <dbReference type="EMBL" id="ESO93305.1"/>
    </source>
</evidence>
<evidence type="ECO:0000259" key="5">
    <source>
        <dbReference type="SMART" id="SM01217"/>
    </source>
</evidence>
<name>V4ADV1_LOTGI</name>
<dbReference type="EMBL" id="KB201931">
    <property type="protein sequence ID" value="ESO93305.1"/>
    <property type="molecule type" value="Genomic_DNA"/>
</dbReference>
<dbReference type="Gene3D" id="2.60.40.10">
    <property type="entry name" value="Immunoglobulins"/>
    <property type="match status" value="1"/>
</dbReference>
<dbReference type="GO" id="GO:0031222">
    <property type="term" value="P:arabinan catabolic process"/>
    <property type="evidence" value="ECO:0007669"/>
    <property type="project" value="TreeGrafter"/>
</dbReference>
<dbReference type="STRING" id="225164.V4ADV1"/>
<evidence type="ECO:0000256" key="1">
    <source>
        <dbReference type="ARBA" id="ARBA00022729"/>
    </source>
</evidence>
<keyword evidence="3" id="KW-0326">Glycosidase</keyword>
<dbReference type="GeneID" id="20246617"/>
<proteinExistence type="predicted"/>